<dbReference type="Proteomes" id="UP001250858">
    <property type="component" value="Chromosome"/>
</dbReference>
<dbReference type="InterPro" id="IPR051797">
    <property type="entry name" value="TrmB-like"/>
</dbReference>
<dbReference type="PANTHER" id="PTHR34293:SF1">
    <property type="entry name" value="HTH-TYPE TRANSCRIPTIONAL REGULATOR TRMBL2"/>
    <property type="match status" value="1"/>
</dbReference>
<organism evidence="2 3">
    <name type="scientific">Streptomyces roseicoloratus</name>
    <dbReference type="NCBI Taxonomy" id="2508722"/>
    <lineage>
        <taxon>Bacteria</taxon>
        <taxon>Bacillati</taxon>
        <taxon>Actinomycetota</taxon>
        <taxon>Actinomycetes</taxon>
        <taxon>Kitasatosporales</taxon>
        <taxon>Streptomycetaceae</taxon>
        <taxon>Streptomyces</taxon>
    </lineage>
</organism>
<dbReference type="RefSeq" id="WP_128983993.1">
    <property type="nucleotide sequence ID" value="NZ_CP133762.1"/>
</dbReference>
<dbReference type="EMBL" id="CP133762">
    <property type="protein sequence ID" value="WMX45732.1"/>
    <property type="molecule type" value="Genomic_DNA"/>
</dbReference>
<evidence type="ECO:0000313" key="3">
    <source>
        <dbReference type="Proteomes" id="UP001250858"/>
    </source>
</evidence>
<dbReference type="SMART" id="SM00421">
    <property type="entry name" value="HTH_LUXR"/>
    <property type="match status" value="1"/>
</dbReference>
<dbReference type="PANTHER" id="PTHR34293">
    <property type="entry name" value="HTH-TYPE TRANSCRIPTIONAL REGULATOR TRMBL2"/>
    <property type="match status" value="1"/>
</dbReference>
<dbReference type="Gene3D" id="1.10.10.10">
    <property type="entry name" value="Winged helix-like DNA-binding domain superfamily/Winged helix DNA-binding domain"/>
    <property type="match status" value="2"/>
</dbReference>
<name>A0ABY9RU66_9ACTN</name>
<dbReference type="InterPro" id="IPR016032">
    <property type="entry name" value="Sig_transdc_resp-reg_C-effctor"/>
</dbReference>
<gene>
    <name evidence="2" type="ORF">RGF97_13930</name>
</gene>
<dbReference type="SUPFAM" id="SSF46894">
    <property type="entry name" value="C-terminal effector domain of the bipartite response regulators"/>
    <property type="match status" value="1"/>
</dbReference>
<protein>
    <submittedName>
        <fullName evidence="2">LuxR family transcriptional regulator</fullName>
    </submittedName>
</protein>
<evidence type="ECO:0000313" key="2">
    <source>
        <dbReference type="EMBL" id="WMX45732.1"/>
    </source>
</evidence>
<accession>A0ABY9RU66</accession>
<keyword evidence="3" id="KW-1185">Reference proteome</keyword>
<reference evidence="2 3" key="1">
    <citation type="submission" date="2023-09" db="EMBL/GenBank/DDBJ databases">
        <title>Complete genome of Streptomyces roseicoloratus T14.</title>
        <authorList>
            <person name="Bashizi T."/>
            <person name="Kim M.-J."/>
            <person name="Lee G."/>
            <person name="Tagele S.B."/>
            <person name="Shin J.-H."/>
        </authorList>
    </citation>
    <scope>NUCLEOTIDE SEQUENCE [LARGE SCALE GENOMIC DNA]</scope>
    <source>
        <strain evidence="2 3">T14</strain>
    </source>
</reference>
<dbReference type="InterPro" id="IPR036388">
    <property type="entry name" value="WH-like_DNA-bd_sf"/>
</dbReference>
<proteinExistence type="predicted"/>
<dbReference type="InterPro" id="IPR000792">
    <property type="entry name" value="Tscrpt_reg_LuxR_C"/>
</dbReference>
<evidence type="ECO:0000259" key="1">
    <source>
        <dbReference type="SMART" id="SM00421"/>
    </source>
</evidence>
<sequence length="328" mass="36919">MNNDLSALGISALEERVYRHFLRNPRTTAHDLDLLLHTRPADTEEALRRLGELGMVRVDDEESGAVVATAPAVAIRRLIEQQVSDIHQRLQDVTQTSRLIPALEAEAAATEEEQPGVERLETLEQIRGRLDDLAFFTREYVDSVEPYTRLTQEDIDYARPLDLRCLRRGVQVRNVVLREATKDPLTLSYLQELTQHGARIKVADSIVERILIFDRQTAIIPQDPSDTSRGALLTRETGLVDNIQRLFEKIWDASLDLSQVVAPDDGGLSEIERQVLASMCTVGKDEIGARDLGVSVRTYRRHVADLLRTLGAASRAHAALLARERHWI</sequence>
<feature type="domain" description="HTH luxR-type" evidence="1">
    <location>
        <begin position="265"/>
        <end position="322"/>
    </location>
</feature>